<sequence>MSQRPAAAFDARRQLVSQLRMLREKVGLTQDELAVALGGSRFQVSRIERGRLPTAPELHAVLGALGVDADAQVPYIKLWERAWQPGRIRQGRLGVHRADARTSPASTT</sequence>
<proteinExistence type="predicted"/>
<feature type="domain" description="HTH cro/C1-type" evidence="1">
    <location>
        <begin position="19"/>
        <end position="72"/>
    </location>
</feature>
<dbReference type="Proteomes" id="UP001597045">
    <property type="component" value="Unassembled WGS sequence"/>
</dbReference>
<dbReference type="EMBL" id="JBHTIS010000011">
    <property type="protein sequence ID" value="MFD1044194.1"/>
    <property type="molecule type" value="Genomic_DNA"/>
</dbReference>
<organism evidence="2 3">
    <name type="scientific">Kibdelosporangium lantanae</name>
    <dbReference type="NCBI Taxonomy" id="1497396"/>
    <lineage>
        <taxon>Bacteria</taxon>
        <taxon>Bacillati</taxon>
        <taxon>Actinomycetota</taxon>
        <taxon>Actinomycetes</taxon>
        <taxon>Pseudonocardiales</taxon>
        <taxon>Pseudonocardiaceae</taxon>
        <taxon>Kibdelosporangium</taxon>
    </lineage>
</organism>
<protein>
    <submittedName>
        <fullName evidence="2">Helix-turn-helix domain-containing protein</fullName>
    </submittedName>
</protein>
<accession>A0ABW3M3P1</accession>
<gene>
    <name evidence="2" type="ORF">ACFQ1S_00580</name>
</gene>
<evidence type="ECO:0000313" key="2">
    <source>
        <dbReference type="EMBL" id="MFD1044194.1"/>
    </source>
</evidence>
<dbReference type="SUPFAM" id="SSF47413">
    <property type="entry name" value="lambda repressor-like DNA-binding domains"/>
    <property type="match status" value="1"/>
</dbReference>
<dbReference type="Gene3D" id="1.10.260.40">
    <property type="entry name" value="lambda repressor-like DNA-binding domains"/>
    <property type="match status" value="1"/>
</dbReference>
<dbReference type="PROSITE" id="PS50943">
    <property type="entry name" value="HTH_CROC1"/>
    <property type="match status" value="1"/>
</dbReference>
<dbReference type="CDD" id="cd00093">
    <property type="entry name" value="HTH_XRE"/>
    <property type="match status" value="1"/>
</dbReference>
<evidence type="ECO:0000313" key="3">
    <source>
        <dbReference type="Proteomes" id="UP001597045"/>
    </source>
</evidence>
<keyword evidence="3" id="KW-1185">Reference proteome</keyword>
<comment type="caution">
    <text evidence="2">The sequence shown here is derived from an EMBL/GenBank/DDBJ whole genome shotgun (WGS) entry which is preliminary data.</text>
</comment>
<dbReference type="SMART" id="SM00530">
    <property type="entry name" value="HTH_XRE"/>
    <property type="match status" value="1"/>
</dbReference>
<dbReference type="Pfam" id="PF13560">
    <property type="entry name" value="HTH_31"/>
    <property type="match status" value="1"/>
</dbReference>
<evidence type="ECO:0000259" key="1">
    <source>
        <dbReference type="PROSITE" id="PS50943"/>
    </source>
</evidence>
<name>A0ABW3M3P1_9PSEU</name>
<dbReference type="InterPro" id="IPR001387">
    <property type="entry name" value="Cro/C1-type_HTH"/>
</dbReference>
<dbReference type="InterPro" id="IPR010982">
    <property type="entry name" value="Lambda_DNA-bd_dom_sf"/>
</dbReference>
<reference evidence="3" key="1">
    <citation type="journal article" date="2019" name="Int. J. Syst. Evol. Microbiol.">
        <title>The Global Catalogue of Microorganisms (GCM) 10K type strain sequencing project: providing services to taxonomists for standard genome sequencing and annotation.</title>
        <authorList>
            <consortium name="The Broad Institute Genomics Platform"/>
            <consortium name="The Broad Institute Genome Sequencing Center for Infectious Disease"/>
            <person name="Wu L."/>
            <person name="Ma J."/>
        </authorList>
    </citation>
    <scope>NUCLEOTIDE SEQUENCE [LARGE SCALE GENOMIC DNA]</scope>
    <source>
        <strain evidence="3">JCM 31486</strain>
    </source>
</reference>